<proteinExistence type="predicted"/>
<dbReference type="Proteomes" id="UP000663879">
    <property type="component" value="Unassembled WGS sequence"/>
</dbReference>
<evidence type="ECO:0000313" key="2">
    <source>
        <dbReference type="Proteomes" id="UP000663879"/>
    </source>
</evidence>
<dbReference type="EMBL" id="CAJNOC010001300">
    <property type="protein sequence ID" value="CAF0852666.1"/>
    <property type="molecule type" value="Genomic_DNA"/>
</dbReference>
<protein>
    <submittedName>
        <fullName evidence="1">Uncharacterized protein</fullName>
    </submittedName>
</protein>
<comment type="caution">
    <text evidence="1">The sequence shown here is derived from an EMBL/GenBank/DDBJ whole genome shotgun (WGS) entry which is preliminary data.</text>
</comment>
<reference evidence="1" key="1">
    <citation type="submission" date="2021-02" db="EMBL/GenBank/DDBJ databases">
        <authorList>
            <person name="Nowell W R."/>
        </authorList>
    </citation>
    <scope>NUCLEOTIDE SEQUENCE</scope>
    <source>
        <strain evidence="1">Ploen Becks lab</strain>
    </source>
</reference>
<keyword evidence="2" id="KW-1185">Reference proteome</keyword>
<gene>
    <name evidence="1" type="ORF">OXX778_LOCUS9030</name>
</gene>
<evidence type="ECO:0000313" key="1">
    <source>
        <dbReference type="EMBL" id="CAF0852666.1"/>
    </source>
</evidence>
<organism evidence="1 2">
    <name type="scientific">Brachionus calyciflorus</name>
    <dbReference type="NCBI Taxonomy" id="104777"/>
    <lineage>
        <taxon>Eukaryota</taxon>
        <taxon>Metazoa</taxon>
        <taxon>Spiralia</taxon>
        <taxon>Gnathifera</taxon>
        <taxon>Rotifera</taxon>
        <taxon>Eurotatoria</taxon>
        <taxon>Monogononta</taxon>
        <taxon>Pseudotrocha</taxon>
        <taxon>Ploima</taxon>
        <taxon>Brachionidae</taxon>
        <taxon>Brachionus</taxon>
    </lineage>
</organism>
<dbReference type="OrthoDB" id="6123510at2759"/>
<name>A0A813WB52_9BILA</name>
<dbReference type="AlphaFoldDB" id="A0A813WB52"/>
<sequence length="96" mass="11354">MTYLVNTYFEKNFDIENWNHLDTNETPLTNNNLEGQNLKLNMHLSVANPDIFKAINKFKVEDVDASLKYHRALKHEKPLLRNKLYIRDDESESDTD</sequence>
<accession>A0A813WB52</accession>